<dbReference type="Pfam" id="PF11964">
    <property type="entry name" value="SpoIIAA-like"/>
    <property type="match status" value="1"/>
</dbReference>
<dbReference type="RefSeq" id="WP_146602418.1">
    <property type="nucleotide sequence ID" value="NZ_SJPY01000010.1"/>
</dbReference>
<dbReference type="SUPFAM" id="SSF52091">
    <property type="entry name" value="SpoIIaa-like"/>
    <property type="match status" value="1"/>
</dbReference>
<dbReference type="InterPro" id="IPR038396">
    <property type="entry name" value="SpoIIAA-like_sf"/>
</dbReference>
<dbReference type="InterPro" id="IPR021866">
    <property type="entry name" value="SpoIIAA-like"/>
</dbReference>
<accession>A0A5C6DHB3</accession>
<protein>
    <recommendedName>
        <fullName evidence="3">STAS/SEC14 domain-containing protein</fullName>
    </recommendedName>
</protein>
<dbReference type="Proteomes" id="UP000315471">
    <property type="component" value="Unassembled WGS sequence"/>
</dbReference>
<organism evidence="1 2">
    <name type="scientific">Novipirellula aureliae</name>
    <dbReference type="NCBI Taxonomy" id="2527966"/>
    <lineage>
        <taxon>Bacteria</taxon>
        <taxon>Pseudomonadati</taxon>
        <taxon>Planctomycetota</taxon>
        <taxon>Planctomycetia</taxon>
        <taxon>Pirellulales</taxon>
        <taxon>Pirellulaceae</taxon>
        <taxon>Novipirellula</taxon>
    </lineage>
</organism>
<dbReference type="Gene3D" id="3.40.50.10600">
    <property type="entry name" value="SpoIIaa-like domains"/>
    <property type="match status" value="1"/>
</dbReference>
<name>A0A5C6DHB3_9BACT</name>
<reference evidence="1 2" key="1">
    <citation type="submission" date="2019-02" db="EMBL/GenBank/DDBJ databases">
        <title>Deep-cultivation of Planctomycetes and their phenomic and genomic characterization uncovers novel biology.</title>
        <authorList>
            <person name="Wiegand S."/>
            <person name="Jogler M."/>
            <person name="Boedeker C."/>
            <person name="Pinto D."/>
            <person name="Vollmers J."/>
            <person name="Rivas-Marin E."/>
            <person name="Kohn T."/>
            <person name="Peeters S.H."/>
            <person name="Heuer A."/>
            <person name="Rast P."/>
            <person name="Oberbeckmann S."/>
            <person name="Bunk B."/>
            <person name="Jeske O."/>
            <person name="Meyerdierks A."/>
            <person name="Storesund J.E."/>
            <person name="Kallscheuer N."/>
            <person name="Luecker S."/>
            <person name="Lage O.M."/>
            <person name="Pohl T."/>
            <person name="Merkel B.J."/>
            <person name="Hornburger P."/>
            <person name="Mueller R.-W."/>
            <person name="Bruemmer F."/>
            <person name="Labrenz M."/>
            <person name="Spormann A.M."/>
            <person name="Op Den Camp H."/>
            <person name="Overmann J."/>
            <person name="Amann R."/>
            <person name="Jetten M.S.M."/>
            <person name="Mascher T."/>
            <person name="Medema M.H."/>
            <person name="Devos D.P."/>
            <person name="Kaster A.-K."/>
            <person name="Ovreas L."/>
            <person name="Rohde M."/>
            <person name="Galperin M.Y."/>
            <person name="Jogler C."/>
        </authorList>
    </citation>
    <scope>NUCLEOTIDE SEQUENCE [LARGE SCALE GENOMIC DNA]</scope>
    <source>
        <strain evidence="1 2">Q31b</strain>
    </source>
</reference>
<keyword evidence="2" id="KW-1185">Reference proteome</keyword>
<dbReference type="EMBL" id="SJPY01000010">
    <property type="protein sequence ID" value="TWU35227.1"/>
    <property type="molecule type" value="Genomic_DNA"/>
</dbReference>
<dbReference type="AlphaFoldDB" id="A0A5C6DHB3"/>
<evidence type="ECO:0000313" key="1">
    <source>
        <dbReference type="EMBL" id="TWU35227.1"/>
    </source>
</evidence>
<gene>
    <name evidence="1" type="ORF">Q31b_53230</name>
</gene>
<dbReference type="InterPro" id="IPR036513">
    <property type="entry name" value="STAS_dom_sf"/>
</dbReference>
<dbReference type="OrthoDB" id="9811577at2"/>
<sequence length="125" mass="14240">MSFNITEHADGKIIEIQVSGKLSKEAYEAFLPATEAKIKEFGKVRMLVILKDFHGWDAGALWEDIKFDLKHHAHIERLAIVGEKKWEKGMSIFCKPFTSASIQYFDIGEVTKAREWIQADMPVAS</sequence>
<comment type="caution">
    <text evidence="1">The sequence shown here is derived from an EMBL/GenBank/DDBJ whole genome shotgun (WGS) entry which is preliminary data.</text>
</comment>
<evidence type="ECO:0000313" key="2">
    <source>
        <dbReference type="Proteomes" id="UP000315471"/>
    </source>
</evidence>
<evidence type="ECO:0008006" key="3">
    <source>
        <dbReference type="Google" id="ProtNLM"/>
    </source>
</evidence>
<proteinExistence type="predicted"/>